<dbReference type="InterPro" id="IPR008250">
    <property type="entry name" value="ATPase_P-typ_transduc_dom_A_sf"/>
</dbReference>
<evidence type="ECO:0000256" key="2">
    <source>
        <dbReference type="ARBA" id="ARBA00022448"/>
    </source>
</evidence>
<feature type="transmembrane region" description="Helical" evidence="14">
    <location>
        <begin position="449"/>
        <end position="474"/>
    </location>
</feature>
<dbReference type="GO" id="GO:0005886">
    <property type="term" value="C:plasma membrane"/>
    <property type="evidence" value="ECO:0007669"/>
    <property type="project" value="UniProtKB-SubCell"/>
</dbReference>
<evidence type="ECO:0000256" key="10">
    <source>
        <dbReference type="ARBA" id="ARBA00022967"/>
    </source>
</evidence>
<evidence type="ECO:0000256" key="3">
    <source>
        <dbReference type="ARBA" id="ARBA00022475"/>
    </source>
</evidence>
<dbReference type="GO" id="GO:0043682">
    <property type="term" value="F:P-type divalent copper transporter activity"/>
    <property type="evidence" value="ECO:0007669"/>
    <property type="project" value="TreeGrafter"/>
</dbReference>
<evidence type="ECO:0000256" key="4">
    <source>
        <dbReference type="ARBA" id="ARBA00022553"/>
    </source>
</evidence>
<dbReference type="AlphaFoldDB" id="A0A3B1C8M8"/>
<keyword evidence="16" id="KW-0378">Hydrolase</keyword>
<dbReference type="InterPro" id="IPR006121">
    <property type="entry name" value="HMA_dom"/>
</dbReference>
<dbReference type="InterPro" id="IPR023214">
    <property type="entry name" value="HAD_sf"/>
</dbReference>
<dbReference type="GO" id="GO:0016887">
    <property type="term" value="F:ATP hydrolysis activity"/>
    <property type="evidence" value="ECO:0007669"/>
    <property type="project" value="InterPro"/>
</dbReference>
<dbReference type="Pfam" id="PF12156">
    <property type="entry name" value="ATPase-cat_bd"/>
    <property type="match status" value="1"/>
</dbReference>
<dbReference type="EC" id="3.6.3.4" evidence="16"/>
<evidence type="ECO:0000256" key="13">
    <source>
        <dbReference type="ARBA" id="ARBA00023136"/>
    </source>
</evidence>
<dbReference type="GO" id="GO:0055070">
    <property type="term" value="P:copper ion homeostasis"/>
    <property type="evidence" value="ECO:0007669"/>
    <property type="project" value="TreeGrafter"/>
</dbReference>
<comment type="subcellular location">
    <subcellularLocation>
        <location evidence="1">Cell membrane</location>
        <topology evidence="1">Multi-pass membrane protein</topology>
    </subcellularLocation>
</comment>
<accession>A0A3B1C8M8</accession>
<evidence type="ECO:0000256" key="14">
    <source>
        <dbReference type="SAM" id="Phobius"/>
    </source>
</evidence>
<evidence type="ECO:0000256" key="6">
    <source>
        <dbReference type="ARBA" id="ARBA00022723"/>
    </source>
</evidence>
<dbReference type="PROSITE" id="PS50846">
    <property type="entry name" value="HMA_2"/>
    <property type="match status" value="1"/>
</dbReference>
<dbReference type="CDD" id="cd02094">
    <property type="entry name" value="P-type_ATPase_Cu-like"/>
    <property type="match status" value="1"/>
</dbReference>
<dbReference type="InterPro" id="IPR021993">
    <property type="entry name" value="ATPase-cat-bd"/>
</dbReference>
<dbReference type="NCBIfam" id="TIGR01525">
    <property type="entry name" value="ATPase-IB_hvy"/>
    <property type="match status" value="1"/>
</dbReference>
<dbReference type="InterPro" id="IPR036163">
    <property type="entry name" value="HMA_dom_sf"/>
</dbReference>
<keyword evidence="12" id="KW-0406">Ion transport</keyword>
<dbReference type="Pfam" id="PF00403">
    <property type="entry name" value="HMA"/>
    <property type="match status" value="1"/>
</dbReference>
<dbReference type="SUPFAM" id="SSF81653">
    <property type="entry name" value="Calcium ATPase, transduction domain A"/>
    <property type="match status" value="1"/>
</dbReference>
<evidence type="ECO:0000256" key="5">
    <source>
        <dbReference type="ARBA" id="ARBA00022692"/>
    </source>
</evidence>
<feature type="transmembrane region" description="Helical" evidence="14">
    <location>
        <begin position="423"/>
        <end position="443"/>
    </location>
</feature>
<keyword evidence="6" id="KW-0479">Metal-binding</keyword>
<evidence type="ECO:0000256" key="7">
    <source>
        <dbReference type="ARBA" id="ARBA00022741"/>
    </source>
</evidence>
<evidence type="ECO:0000259" key="15">
    <source>
        <dbReference type="PROSITE" id="PS50846"/>
    </source>
</evidence>
<protein>
    <submittedName>
        <fullName evidence="16">Lead, cadmium, zinc and mercury transporting ATPase Copper-translocating P-type ATPase</fullName>
        <ecNumber evidence="16">3.6.3.3</ecNumber>
        <ecNumber evidence="16">3.6.3.4</ecNumber>
    </submittedName>
</protein>
<keyword evidence="9" id="KW-0460">Magnesium</keyword>
<keyword evidence="10" id="KW-1278">Translocase</keyword>
<feature type="domain" description="HMA" evidence="15">
    <location>
        <begin position="91"/>
        <end position="157"/>
    </location>
</feature>
<keyword evidence="7" id="KW-0547">Nucleotide-binding</keyword>
<sequence length="813" mass="87651">MSPRQSCFHCGLPLPGNGGFSADINGEQQGFCCLGCKSVCEAIFNAGLEGFYDRASQETASGPPPSLTENINVYDLEDAQEEFVTKTGNTKEAKLLVEGIHCAACVWLIERAMAKTPGVISSEVNLSGRKLSVRWDDSIIKLSEIIERLLKVGYAALPFTLRSSEEAARKRIKTQLFRIGFAGFSAMNMMWISIALWTGAGEGEYRDFFHYVGFALASPTLLYSGWPFLKGAFSGLKRLTLTMDLPIAIGAIVTYLYSVYVTLARVTEGEVYFDTVVFFIFIILVGRYFEMSSRDKAADATRRLMELQPKSANVLKNGEETVVSIRLVTPGDLVLIRPGEKIPVDGIVVEGETQVDESIITGESHPAKKLAGFPVIAGSMNINGAITARVTSDVKESTLARMARLIEDAQSSKAPIQRIADKIVPYFVSVTLALAMVTFLWWLDHGIETAIITATSVLIITCPCALGLATPMAVTWAAGVGSRHGILIKNGEALEKLARTTHVVFDKTGALTQGMMSVASVYITEGHDKKRVMAQAMALEKNSEHVIARAVVRAAKENATTNDLICENFINKPGLGVEGVVDGEKIAIGSSSYMKLLGIPIPNDMAARSEKIEKEAMTPAYLSINGEFVGLLGISDTLREDSQKTVKALFSDNLNISIYTGDKELVAHAIANKLNNNGKITVMAQMKPEDKDSEIANLKANGENVAMVGDGVNDAPALIRADVGIAIGSGADVSVESADIVLTGDRLYRVKQAFALSKETIKKIRQNLAISIAYNLVMAPLAMAGFITPVVAAIAMPISSILVITNAARIRID</sequence>
<dbReference type="InterPro" id="IPR027256">
    <property type="entry name" value="P-typ_ATPase_IB"/>
</dbReference>
<dbReference type="GO" id="GO:0005524">
    <property type="term" value="F:ATP binding"/>
    <property type="evidence" value="ECO:0007669"/>
    <property type="project" value="UniProtKB-KW"/>
</dbReference>
<dbReference type="InterPro" id="IPR023299">
    <property type="entry name" value="ATPase_P-typ_cyto_dom_N"/>
</dbReference>
<keyword evidence="5 14" id="KW-0812">Transmembrane</keyword>
<reference evidence="16" key="1">
    <citation type="submission" date="2018-06" db="EMBL/GenBank/DDBJ databases">
        <authorList>
            <person name="Zhirakovskaya E."/>
        </authorList>
    </citation>
    <scope>NUCLEOTIDE SEQUENCE</scope>
</reference>
<proteinExistence type="predicted"/>
<keyword evidence="4" id="KW-0597">Phosphoprotein</keyword>
<dbReference type="SUPFAM" id="SSF56784">
    <property type="entry name" value="HAD-like"/>
    <property type="match status" value="1"/>
</dbReference>
<dbReference type="Pfam" id="PF00122">
    <property type="entry name" value="E1-E2_ATPase"/>
    <property type="match status" value="1"/>
</dbReference>
<dbReference type="PANTHER" id="PTHR43520">
    <property type="entry name" value="ATP7, ISOFORM B"/>
    <property type="match status" value="1"/>
</dbReference>
<dbReference type="SUPFAM" id="SSF81665">
    <property type="entry name" value="Calcium ATPase, transmembrane domain M"/>
    <property type="match status" value="1"/>
</dbReference>
<name>A0A3B1C8M8_9ZZZZ</name>
<feature type="transmembrane region" description="Helical" evidence="14">
    <location>
        <begin position="208"/>
        <end position="229"/>
    </location>
</feature>
<dbReference type="SUPFAM" id="SSF55008">
    <property type="entry name" value="HMA, heavy metal-associated domain"/>
    <property type="match status" value="1"/>
</dbReference>
<evidence type="ECO:0000256" key="1">
    <source>
        <dbReference type="ARBA" id="ARBA00004651"/>
    </source>
</evidence>
<evidence type="ECO:0000256" key="12">
    <source>
        <dbReference type="ARBA" id="ARBA00023065"/>
    </source>
</evidence>
<organism evidence="16">
    <name type="scientific">hydrothermal vent metagenome</name>
    <dbReference type="NCBI Taxonomy" id="652676"/>
    <lineage>
        <taxon>unclassified sequences</taxon>
        <taxon>metagenomes</taxon>
        <taxon>ecological metagenomes</taxon>
    </lineage>
</organism>
<dbReference type="PANTHER" id="PTHR43520:SF5">
    <property type="entry name" value="CATION-TRANSPORTING P-TYPE ATPASE-RELATED"/>
    <property type="match status" value="1"/>
</dbReference>
<dbReference type="InterPro" id="IPR036412">
    <property type="entry name" value="HAD-like_sf"/>
</dbReference>
<dbReference type="EC" id="3.6.3.3" evidence="16"/>
<dbReference type="PRINTS" id="PR00943">
    <property type="entry name" value="CUATPASE"/>
</dbReference>
<dbReference type="Gene3D" id="3.40.1110.10">
    <property type="entry name" value="Calcium-transporting ATPase, cytoplasmic domain N"/>
    <property type="match status" value="1"/>
</dbReference>
<dbReference type="Gene3D" id="3.30.70.100">
    <property type="match status" value="1"/>
</dbReference>
<dbReference type="InterPro" id="IPR059000">
    <property type="entry name" value="ATPase_P-type_domA"/>
</dbReference>
<evidence type="ECO:0000256" key="11">
    <source>
        <dbReference type="ARBA" id="ARBA00022989"/>
    </source>
</evidence>
<keyword evidence="11 14" id="KW-1133">Transmembrane helix</keyword>
<dbReference type="NCBIfam" id="TIGR01511">
    <property type="entry name" value="ATPase-IB1_Cu"/>
    <property type="match status" value="1"/>
</dbReference>
<keyword evidence="13 14" id="KW-0472">Membrane</keyword>
<feature type="transmembrane region" description="Helical" evidence="14">
    <location>
        <begin position="176"/>
        <end position="196"/>
    </location>
</feature>
<evidence type="ECO:0000256" key="8">
    <source>
        <dbReference type="ARBA" id="ARBA00022840"/>
    </source>
</evidence>
<evidence type="ECO:0000313" key="16">
    <source>
        <dbReference type="EMBL" id="VAX24532.1"/>
    </source>
</evidence>
<dbReference type="Gene3D" id="2.70.150.10">
    <property type="entry name" value="Calcium-transporting ATPase, cytoplasmic transduction domain A"/>
    <property type="match status" value="1"/>
</dbReference>
<feature type="transmembrane region" description="Helical" evidence="14">
    <location>
        <begin position="241"/>
        <end position="259"/>
    </location>
</feature>
<dbReference type="Gene3D" id="3.40.50.1000">
    <property type="entry name" value="HAD superfamily/HAD-like"/>
    <property type="match status" value="1"/>
</dbReference>
<keyword evidence="8" id="KW-0067">ATP-binding</keyword>
<evidence type="ECO:0000256" key="9">
    <source>
        <dbReference type="ARBA" id="ARBA00022842"/>
    </source>
</evidence>
<keyword evidence="2" id="KW-0813">Transport</keyword>
<dbReference type="CDD" id="cd00371">
    <property type="entry name" value="HMA"/>
    <property type="match status" value="1"/>
</dbReference>
<feature type="transmembrane region" description="Helical" evidence="14">
    <location>
        <begin position="271"/>
        <end position="289"/>
    </location>
</feature>
<dbReference type="InterPro" id="IPR001757">
    <property type="entry name" value="P_typ_ATPase"/>
</dbReference>
<dbReference type="Pfam" id="PF00702">
    <property type="entry name" value="Hydrolase"/>
    <property type="match status" value="1"/>
</dbReference>
<dbReference type="NCBIfam" id="TIGR01494">
    <property type="entry name" value="ATPase_P-type"/>
    <property type="match status" value="1"/>
</dbReference>
<feature type="transmembrane region" description="Helical" evidence="14">
    <location>
        <begin position="768"/>
        <end position="787"/>
    </location>
</feature>
<dbReference type="PRINTS" id="PR00119">
    <property type="entry name" value="CATATPASE"/>
</dbReference>
<gene>
    <name evidence="16" type="ORF">MNBD_NITROSPINAE01-609</name>
</gene>
<keyword evidence="3" id="KW-1003">Cell membrane</keyword>
<dbReference type="GO" id="GO:0005507">
    <property type="term" value="F:copper ion binding"/>
    <property type="evidence" value="ECO:0007669"/>
    <property type="project" value="TreeGrafter"/>
</dbReference>
<dbReference type="InterPro" id="IPR023298">
    <property type="entry name" value="ATPase_P-typ_TM_dom_sf"/>
</dbReference>
<dbReference type="EMBL" id="UOGC01000166">
    <property type="protein sequence ID" value="VAX24532.1"/>
    <property type="molecule type" value="Genomic_DNA"/>
</dbReference>
<dbReference type="FunFam" id="2.70.150.10:FF:000002">
    <property type="entry name" value="Copper-transporting ATPase 1, putative"/>
    <property type="match status" value="1"/>
</dbReference>